<dbReference type="EMBL" id="CAADFM010000418">
    <property type="protein sequence ID" value="VFK24429.1"/>
    <property type="molecule type" value="Genomic_DNA"/>
</dbReference>
<evidence type="ECO:0000313" key="2">
    <source>
        <dbReference type="EMBL" id="VFK35841.1"/>
    </source>
</evidence>
<organism evidence="1">
    <name type="scientific">Candidatus Kentrum sp. LPFa</name>
    <dbReference type="NCBI Taxonomy" id="2126335"/>
    <lineage>
        <taxon>Bacteria</taxon>
        <taxon>Pseudomonadati</taxon>
        <taxon>Pseudomonadota</taxon>
        <taxon>Gammaproteobacteria</taxon>
        <taxon>Candidatus Kentrum</taxon>
    </lineage>
</organism>
<accession>A0A450X548</accession>
<gene>
    <name evidence="1" type="ORF">BECKLPF1236A_GA0070988_104183</name>
    <name evidence="2" type="ORF">BECKLPF1236C_GA0070990_104323</name>
</gene>
<protein>
    <submittedName>
        <fullName evidence="1">Uncharacterized protein</fullName>
    </submittedName>
</protein>
<reference evidence="1" key="1">
    <citation type="submission" date="2019-02" db="EMBL/GenBank/DDBJ databases">
        <authorList>
            <person name="Gruber-Vodicka R. H."/>
            <person name="Seah K. B. B."/>
        </authorList>
    </citation>
    <scope>NUCLEOTIDE SEQUENCE</scope>
    <source>
        <strain evidence="1">BECK_S312</strain>
        <strain evidence="2">BECK_S426</strain>
    </source>
</reference>
<dbReference type="AlphaFoldDB" id="A0A450X548"/>
<dbReference type="EMBL" id="CAADFP010000432">
    <property type="protein sequence ID" value="VFK35841.1"/>
    <property type="molecule type" value="Genomic_DNA"/>
</dbReference>
<evidence type="ECO:0000313" key="1">
    <source>
        <dbReference type="EMBL" id="VFK24429.1"/>
    </source>
</evidence>
<proteinExistence type="predicted"/>
<name>A0A450X548_9GAMM</name>
<sequence>MHILSRKNGQFWAFLRYFDSLWSLGARERRVSTPMRPDGFHVGPVSMFDKTSLFQDRWPIDFIAFLLDSVGNLEPKRHKVFQRYLIDVRFCDSHHAPKCSARAYRSSTPMRSLNSGKVMRRSSSPSVAPSVWSFRYISSRVRAAAKSPASGYRMS</sequence>